<dbReference type="AlphaFoldDB" id="A0A382T5Q4"/>
<dbReference type="GO" id="GO:0005829">
    <property type="term" value="C:cytosol"/>
    <property type="evidence" value="ECO:0007669"/>
    <property type="project" value="TreeGrafter"/>
</dbReference>
<protein>
    <recommendedName>
        <fullName evidence="4">Shikimate kinase</fullName>
    </recommendedName>
</protein>
<evidence type="ECO:0000256" key="1">
    <source>
        <dbReference type="ARBA" id="ARBA00022605"/>
    </source>
</evidence>
<dbReference type="GO" id="GO:0009073">
    <property type="term" value="P:aromatic amino acid family biosynthetic process"/>
    <property type="evidence" value="ECO:0007669"/>
    <property type="project" value="UniProtKB-KW"/>
</dbReference>
<evidence type="ECO:0000256" key="2">
    <source>
        <dbReference type="ARBA" id="ARBA00023141"/>
    </source>
</evidence>
<dbReference type="GO" id="GO:0008652">
    <property type="term" value="P:amino acid biosynthetic process"/>
    <property type="evidence" value="ECO:0007669"/>
    <property type="project" value="UniProtKB-KW"/>
</dbReference>
<evidence type="ECO:0008006" key="4">
    <source>
        <dbReference type="Google" id="ProtNLM"/>
    </source>
</evidence>
<name>A0A382T5Q4_9ZZZZ</name>
<dbReference type="SUPFAM" id="SSF52540">
    <property type="entry name" value="P-loop containing nucleoside triphosphate hydrolases"/>
    <property type="match status" value="1"/>
</dbReference>
<dbReference type="GO" id="GO:0004765">
    <property type="term" value="F:shikimate kinase activity"/>
    <property type="evidence" value="ECO:0007669"/>
    <property type="project" value="TreeGrafter"/>
</dbReference>
<dbReference type="EMBL" id="UINC01133891">
    <property type="protein sequence ID" value="SVD17095.1"/>
    <property type="molecule type" value="Genomic_DNA"/>
</dbReference>
<dbReference type="Pfam" id="PF01202">
    <property type="entry name" value="SKI"/>
    <property type="match status" value="1"/>
</dbReference>
<keyword evidence="1" id="KW-0028">Amino-acid biosynthesis</keyword>
<dbReference type="Gene3D" id="3.40.50.300">
    <property type="entry name" value="P-loop containing nucleotide triphosphate hydrolases"/>
    <property type="match status" value="1"/>
</dbReference>
<sequence>MANQSNNIFLIGPMGTGKTTIGKKLAKKMSKKFFDSDHEIKRTTGVDISLIFEIEGEAGFRERETKIISELV</sequence>
<gene>
    <name evidence="3" type="ORF">METZ01_LOCUS369949</name>
</gene>
<dbReference type="PRINTS" id="PR01100">
    <property type="entry name" value="SHIKIMTKNASE"/>
</dbReference>
<feature type="non-terminal residue" evidence="3">
    <location>
        <position position="72"/>
    </location>
</feature>
<evidence type="ECO:0000313" key="3">
    <source>
        <dbReference type="EMBL" id="SVD17095.1"/>
    </source>
</evidence>
<dbReference type="PANTHER" id="PTHR21087">
    <property type="entry name" value="SHIKIMATE KINASE"/>
    <property type="match status" value="1"/>
</dbReference>
<dbReference type="InterPro" id="IPR027417">
    <property type="entry name" value="P-loop_NTPase"/>
</dbReference>
<accession>A0A382T5Q4</accession>
<organism evidence="3">
    <name type="scientific">marine metagenome</name>
    <dbReference type="NCBI Taxonomy" id="408172"/>
    <lineage>
        <taxon>unclassified sequences</taxon>
        <taxon>metagenomes</taxon>
        <taxon>ecological metagenomes</taxon>
    </lineage>
</organism>
<dbReference type="InterPro" id="IPR031322">
    <property type="entry name" value="Shikimate/glucono_kinase"/>
</dbReference>
<keyword evidence="2" id="KW-0057">Aromatic amino acid biosynthesis</keyword>
<reference evidence="3" key="1">
    <citation type="submission" date="2018-05" db="EMBL/GenBank/DDBJ databases">
        <authorList>
            <person name="Lanie J.A."/>
            <person name="Ng W.-L."/>
            <person name="Kazmierczak K.M."/>
            <person name="Andrzejewski T.M."/>
            <person name="Davidsen T.M."/>
            <person name="Wayne K.J."/>
            <person name="Tettelin H."/>
            <person name="Glass J.I."/>
            <person name="Rusch D."/>
            <person name="Podicherti R."/>
            <person name="Tsui H.-C.T."/>
            <person name="Winkler M.E."/>
        </authorList>
    </citation>
    <scope>NUCLEOTIDE SEQUENCE</scope>
</reference>
<proteinExistence type="predicted"/>
<dbReference type="PANTHER" id="PTHR21087:SF16">
    <property type="entry name" value="SHIKIMATE KINASE 1, CHLOROPLASTIC"/>
    <property type="match status" value="1"/>
</dbReference>